<gene>
    <name evidence="2" type="ORF">MNEG_15089</name>
</gene>
<accession>A0A0D2LM37</accession>
<dbReference type="EMBL" id="KK105236">
    <property type="protein sequence ID" value="KIY92874.1"/>
    <property type="molecule type" value="Genomic_DNA"/>
</dbReference>
<evidence type="ECO:0000313" key="2">
    <source>
        <dbReference type="EMBL" id="KIY92874.1"/>
    </source>
</evidence>
<dbReference type="KEGG" id="mng:MNEG_15089"/>
<name>A0A0D2LM37_9CHLO</name>
<proteinExistence type="predicted"/>
<dbReference type="RefSeq" id="XP_013891894.1">
    <property type="nucleotide sequence ID" value="XM_014036440.1"/>
</dbReference>
<dbReference type="STRING" id="145388.A0A0D2LM37"/>
<dbReference type="Proteomes" id="UP000054498">
    <property type="component" value="Unassembled WGS sequence"/>
</dbReference>
<dbReference type="Gene3D" id="2.130.10.10">
    <property type="entry name" value="YVTN repeat-like/Quinoprotein amine dehydrogenase"/>
    <property type="match status" value="1"/>
</dbReference>
<feature type="compositionally biased region" description="Basic residues" evidence="1">
    <location>
        <begin position="313"/>
        <end position="322"/>
    </location>
</feature>
<dbReference type="AlphaFoldDB" id="A0A0D2LM37"/>
<feature type="region of interest" description="Disordered" evidence="1">
    <location>
        <begin position="272"/>
        <end position="340"/>
    </location>
</feature>
<dbReference type="InterPro" id="IPR036322">
    <property type="entry name" value="WD40_repeat_dom_sf"/>
</dbReference>
<feature type="region of interest" description="Disordered" evidence="1">
    <location>
        <begin position="160"/>
        <end position="185"/>
    </location>
</feature>
<organism evidence="2 3">
    <name type="scientific">Monoraphidium neglectum</name>
    <dbReference type="NCBI Taxonomy" id="145388"/>
    <lineage>
        <taxon>Eukaryota</taxon>
        <taxon>Viridiplantae</taxon>
        <taxon>Chlorophyta</taxon>
        <taxon>core chlorophytes</taxon>
        <taxon>Chlorophyceae</taxon>
        <taxon>CS clade</taxon>
        <taxon>Sphaeropleales</taxon>
        <taxon>Selenastraceae</taxon>
        <taxon>Monoraphidium</taxon>
    </lineage>
</organism>
<evidence type="ECO:0000313" key="3">
    <source>
        <dbReference type="Proteomes" id="UP000054498"/>
    </source>
</evidence>
<evidence type="ECO:0000256" key="1">
    <source>
        <dbReference type="SAM" id="MobiDB-lite"/>
    </source>
</evidence>
<keyword evidence="3" id="KW-1185">Reference proteome</keyword>
<feature type="compositionally biased region" description="Low complexity" evidence="1">
    <location>
        <begin position="174"/>
        <end position="185"/>
    </location>
</feature>
<feature type="compositionally biased region" description="Pro residues" evidence="1">
    <location>
        <begin position="274"/>
        <end position="285"/>
    </location>
</feature>
<dbReference type="OrthoDB" id="674604at2759"/>
<protein>
    <submittedName>
        <fullName evidence="2">Uncharacterized protein</fullName>
    </submittedName>
</protein>
<reference evidence="2 3" key="1">
    <citation type="journal article" date="2013" name="BMC Genomics">
        <title>Reconstruction of the lipid metabolism for the microalga Monoraphidium neglectum from its genome sequence reveals characteristics suitable for biofuel production.</title>
        <authorList>
            <person name="Bogen C."/>
            <person name="Al-Dilaimi A."/>
            <person name="Albersmeier A."/>
            <person name="Wichmann J."/>
            <person name="Grundmann M."/>
            <person name="Rupp O."/>
            <person name="Lauersen K.J."/>
            <person name="Blifernez-Klassen O."/>
            <person name="Kalinowski J."/>
            <person name="Goesmann A."/>
            <person name="Mussgnug J.H."/>
            <person name="Kruse O."/>
        </authorList>
    </citation>
    <scope>NUCLEOTIDE SEQUENCE [LARGE SCALE GENOMIC DNA]</scope>
    <source>
        <strain evidence="2 3">SAG 48.87</strain>
    </source>
</reference>
<dbReference type="GeneID" id="25732715"/>
<dbReference type="InterPro" id="IPR015943">
    <property type="entry name" value="WD40/YVTN_repeat-like_dom_sf"/>
</dbReference>
<feature type="compositionally biased region" description="Gly residues" evidence="1">
    <location>
        <begin position="292"/>
        <end position="312"/>
    </location>
</feature>
<dbReference type="SUPFAM" id="SSF50978">
    <property type="entry name" value="WD40 repeat-like"/>
    <property type="match status" value="1"/>
</dbReference>
<sequence length="340" mass="33362">MDELRCARALRHHAGAVAAVALLHGVPISAGEEGEICLWEAGAAAGAGGAPILTLAADGPVAALDASSPGGHLVSAGWGVEGWDMAAAQRLFSLVPPAGGGDEDGDASAGGGGLGFNCVASGGSLVAAGRAGQVVLWDVRTSRCVGAIAAAASGDAAAAAAATHEPSKRRSGSSEEGGASPVAGAGSAANALAPCVGVQLDDWKLVSGWGPSRSLAVYDLRSLSGGAPRAGWARPALELLAPARVTCFRFHEQVLIAGQKGAECALWSFGAPSSAPPEPRGPSLPPHLAAGPDGGGGADGGAEGWAGGGGGGGRRRKDKKGKPPAVPKGGDRRYPKRRTR</sequence>